<dbReference type="HOGENOM" id="CLU_1669695_0_0_1"/>
<dbReference type="InParanoid" id="K2SJ17"/>
<gene>
    <name evidence="2" type="ORF">MPH_00173</name>
</gene>
<evidence type="ECO:0000256" key="1">
    <source>
        <dbReference type="SAM" id="MobiDB-lite"/>
    </source>
</evidence>
<dbReference type="VEuPathDB" id="FungiDB:MPH_00173"/>
<comment type="caution">
    <text evidence="2">The sequence shown here is derived from an EMBL/GenBank/DDBJ whole genome shotgun (WGS) entry which is preliminary data.</text>
</comment>
<organism evidence="2 3">
    <name type="scientific">Macrophomina phaseolina (strain MS6)</name>
    <name type="common">Charcoal rot fungus</name>
    <dbReference type="NCBI Taxonomy" id="1126212"/>
    <lineage>
        <taxon>Eukaryota</taxon>
        <taxon>Fungi</taxon>
        <taxon>Dikarya</taxon>
        <taxon>Ascomycota</taxon>
        <taxon>Pezizomycotina</taxon>
        <taxon>Dothideomycetes</taxon>
        <taxon>Dothideomycetes incertae sedis</taxon>
        <taxon>Botryosphaeriales</taxon>
        <taxon>Botryosphaeriaceae</taxon>
        <taxon>Macrophomina</taxon>
    </lineage>
</organism>
<accession>K2SJ17</accession>
<evidence type="ECO:0000313" key="3">
    <source>
        <dbReference type="Proteomes" id="UP000007129"/>
    </source>
</evidence>
<proteinExistence type="predicted"/>
<dbReference type="AlphaFoldDB" id="K2SJ17"/>
<dbReference type="Proteomes" id="UP000007129">
    <property type="component" value="Unassembled WGS sequence"/>
</dbReference>
<reference evidence="2 3" key="1">
    <citation type="journal article" date="2012" name="BMC Genomics">
        <title>Tools to kill: Genome of one of the most destructive plant pathogenic fungi Macrophomina phaseolina.</title>
        <authorList>
            <person name="Islam M.S."/>
            <person name="Haque M.S."/>
            <person name="Islam M.M."/>
            <person name="Emdad E.M."/>
            <person name="Halim A."/>
            <person name="Hossen Q.M.M."/>
            <person name="Hossain M.Z."/>
            <person name="Ahmed B."/>
            <person name="Rahim S."/>
            <person name="Rahman M.S."/>
            <person name="Alam M.M."/>
            <person name="Hou S."/>
            <person name="Wan X."/>
            <person name="Saito J.A."/>
            <person name="Alam M."/>
        </authorList>
    </citation>
    <scope>NUCLEOTIDE SEQUENCE [LARGE SCALE GENOMIC DNA]</scope>
    <source>
        <strain evidence="2 3">MS6</strain>
    </source>
</reference>
<feature type="region of interest" description="Disordered" evidence="1">
    <location>
        <begin position="1"/>
        <end position="69"/>
    </location>
</feature>
<evidence type="ECO:0000313" key="2">
    <source>
        <dbReference type="EMBL" id="EKG22439.1"/>
    </source>
</evidence>
<feature type="compositionally biased region" description="Basic and acidic residues" evidence="1">
    <location>
        <begin position="1"/>
        <end position="19"/>
    </location>
</feature>
<protein>
    <submittedName>
        <fullName evidence="2">Uncharacterized protein</fullName>
    </submittedName>
</protein>
<name>K2SJ17_MACPH</name>
<sequence>MQRKISERRNEQHRGEHPVRPKGASGPLPAGRQDESAATGIRGSSPNKKSAQGFAKRDAHKRQGPAYRQRMIRPRAYLGHPLWHPATALLNPWSRARRLARNSILCSNPVPDGRQAAPFPYTARLLRSLGDLIWQAASSVPCSGRTESGAVRRVAAGG</sequence>
<dbReference type="EMBL" id="AHHD01000008">
    <property type="protein sequence ID" value="EKG22439.1"/>
    <property type="molecule type" value="Genomic_DNA"/>
</dbReference>